<dbReference type="OrthoDB" id="2788229at2759"/>
<dbReference type="EMBL" id="JACAZH010000016">
    <property type="protein sequence ID" value="KAF7349372.1"/>
    <property type="molecule type" value="Genomic_DNA"/>
</dbReference>
<keyword evidence="2" id="KW-1185">Reference proteome</keyword>
<sequence length="386" mass="43628">MEDNPVFPPELFAIIIGTLAHDLETLRSCALVSSTFYDLARVFSHIQVGPLVDKEHNFGQLCALLEGSPPFAARVESFRICIKWKEPNPRNWILEADLGRCLSLLTSLTRLCIAIDGGYLPWPKLSRANRHSIQAILPTLTCLELKSVAGLPLALFSHCLSLRSLTLDNVVFADSLGAAADTDSYSIQLRYIVFRVGATNLVRFVDWVTDPECPFDTSCLRSLECSGYGPRSYYPVIQRLLNASLSVRRLCIKNYFFTDELHKLDLRQLVHLRTLALDIYLDSSEAYSHQRLLSLRNFLFPPSQQAPIALLLDVRTQKERIDIMQNLADADYILCRLPFETVTVILYPKGGRKEKLIDVYDEFVSAMPLLASKPDRLRILEAIPVQ</sequence>
<gene>
    <name evidence="1" type="ORF">MSAN_01727000</name>
</gene>
<comment type="caution">
    <text evidence="1">The sequence shown here is derived from an EMBL/GenBank/DDBJ whole genome shotgun (WGS) entry which is preliminary data.</text>
</comment>
<dbReference type="AlphaFoldDB" id="A0A8H6XZZ8"/>
<evidence type="ECO:0000313" key="2">
    <source>
        <dbReference type="Proteomes" id="UP000623467"/>
    </source>
</evidence>
<proteinExistence type="predicted"/>
<protein>
    <submittedName>
        <fullName evidence="1">Uncharacterized protein</fullName>
    </submittedName>
</protein>
<reference evidence="1" key="1">
    <citation type="submission" date="2020-05" db="EMBL/GenBank/DDBJ databases">
        <title>Mycena genomes resolve the evolution of fungal bioluminescence.</title>
        <authorList>
            <person name="Tsai I.J."/>
        </authorList>
    </citation>
    <scope>NUCLEOTIDE SEQUENCE</scope>
    <source>
        <strain evidence="1">160909Yilan</strain>
    </source>
</reference>
<dbReference type="Proteomes" id="UP000623467">
    <property type="component" value="Unassembled WGS sequence"/>
</dbReference>
<accession>A0A8H6XZZ8</accession>
<name>A0A8H6XZZ8_9AGAR</name>
<organism evidence="1 2">
    <name type="scientific">Mycena sanguinolenta</name>
    <dbReference type="NCBI Taxonomy" id="230812"/>
    <lineage>
        <taxon>Eukaryota</taxon>
        <taxon>Fungi</taxon>
        <taxon>Dikarya</taxon>
        <taxon>Basidiomycota</taxon>
        <taxon>Agaricomycotina</taxon>
        <taxon>Agaricomycetes</taxon>
        <taxon>Agaricomycetidae</taxon>
        <taxon>Agaricales</taxon>
        <taxon>Marasmiineae</taxon>
        <taxon>Mycenaceae</taxon>
        <taxon>Mycena</taxon>
    </lineage>
</organism>
<evidence type="ECO:0000313" key="1">
    <source>
        <dbReference type="EMBL" id="KAF7349372.1"/>
    </source>
</evidence>